<reference evidence="1" key="1">
    <citation type="submission" date="2021-05" db="EMBL/GenBank/DDBJ databases">
        <title>The genome of the haptophyte Pavlova lutheri (Diacronema luteri, Pavlovales) - a model for lipid biosynthesis in eukaryotic algae.</title>
        <authorList>
            <person name="Hulatt C.J."/>
            <person name="Posewitz M.C."/>
        </authorList>
    </citation>
    <scope>NUCLEOTIDE SEQUENCE</scope>
    <source>
        <strain evidence="1">NIVA-4/92</strain>
    </source>
</reference>
<accession>A0A8J5XVP1</accession>
<dbReference type="AlphaFoldDB" id="A0A8J5XVP1"/>
<keyword evidence="2" id="KW-1185">Reference proteome</keyword>
<comment type="caution">
    <text evidence="1">The sequence shown here is derived from an EMBL/GenBank/DDBJ whole genome shotgun (WGS) entry which is preliminary data.</text>
</comment>
<evidence type="ECO:0000313" key="1">
    <source>
        <dbReference type="EMBL" id="KAG8469482.1"/>
    </source>
</evidence>
<dbReference type="Proteomes" id="UP000751190">
    <property type="component" value="Unassembled WGS sequence"/>
</dbReference>
<name>A0A8J5XVP1_DIALT</name>
<evidence type="ECO:0000313" key="2">
    <source>
        <dbReference type="Proteomes" id="UP000751190"/>
    </source>
</evidence>
<protein>
    <submittedName>
        <fullName evidence="1">Uncharacterized protein</fullName>
    </submittedName>
</protein>
<proteinExistence type="predicted"/>
<sequence>MVVLEVHLANNWMLDATARLSYVRDNGRELDYHTIAQGGAVQQDCHAGNEWLVRGVPSGEVYARVLATTTPLQVVIVGAEAPVGSCAGVRAVWLLGTAPREDLLFATRILLKLLNNIADSPGDLALRSVRNSGELLGLPAGRLVELPTLLALGRLDRCAKGVDGIARPGENPSDGAGGSERGDDCSHRCASCAAGIRNDVRAAHRASGGVSGWRSHEWNAAGEYRFSCTRCARDLCARCYDRWKTGDASVHALDHAFEIVAPITTAWGGRGYGPPPAAPSLSARPRRGPFG</sequence>
<dbReference type="EMBL" id="JAGTXO010000002">
    <property type="protein sequence ID" value="KAG8469482.1"/>
    <property type="molecule type" value="Genomic_DNA"/>
</dbReference>
<gene>
    <name evidence="1" type="ORF">KFE25_005937</name>
</gene>
<organism evidence="1 2">
    <name type="scientific">Diacronema lutheri</name>
    <name type="common">Unicellular marine alga</name>
    <name type="synonym">Monochrysis lutheri</name>
    <dbReference type="NCBI Taxonomy" id="2081491"/>
    <lineage>
        <taxon>Eukaryota</taxon>
        <taxon>Haptista</taxon>
        <taxon>Haptophyta</taxon>
        <taxon>Pavlovophyceae</taxon>
        <taxon>Pavlovales</taxon>
        <taxon>Pavlovaceae</taxon>
        <taxon>Diacronema</taxon>
    </lineage>
</organism>